<gene>
    <name evidence="1" type="ORF">CCAP1982_LOCUS22951</name>
</gene>
<evidence type="ECO:0000313" key="2">
    <source>
        <dbReference type="Proteomes" id="UP000606786"/>
    </source>
</evidence>
<dbReference type="EMBL" id="CAJHJT010000056">
    <property type="protein sequence ID" value="CAD7014994.1"/>
    <property type="molecule type" value="Genomic_DNA"/>
</dbReference>
<protein>
    <submittedName>
        <fullName evidence="1">(Mediterranean fruit fly) hypothetical protein</fullName>
    </submittedName>
</protein>
<sequence>MKHCSASHWATERADCCNATHQQYLGAAPTKADEFFSGAEEEDEARDVEHKEVQMLCVVVCSVTHKDSEKTYLAKPQWRIVTLASALKTAT</sequence>
<evidence type="ECO:0000313" key="1">
    <source>
        <dbReference type="EMBL" id="CAD7014994.1"/>
    </source>
</evidence>
<comment type="caution">
    <text evidence="1">The sequence shown here is derived from an EMBL/GenBank/DDBJ whole genome shotgun (WGS) entry which is preliminary data.</text>
</comment>
<keyword evidence="2" id="KW-1185">Reference proteome</keyword>
<dbReference type="AlphaFoldDB" id="A0A811VJ24"/>
<name>A0A811VJ24_CERCA</name>
<accession>A0A811VJ24</accession>
<reference evidence="1" key="1">
    <citation type="submission" date="2020-11" db="EMBL/GenBank/DDBJ databases">
        <authorList>
            <person name="Whitehead M."/>
        </authorList>
    </citation>
    <scope>NUCLEOTIDE SEQUENCE</scope>
    <source>
        <strain evidence="1">EGII</strain>
    </source>
</reference>
<organism evidence="1 2">
    <name type="scientific">Ceratitis capitata</name>
    <name type="common">Mediterranean fruit fly</name>
    <name type="synonym">Tephritis capitata</name>
    <dbReference type="NCBI Taxonomy" id="7213"/>
    <lineage>
        <taxon>Eukaryota</taxon>
        <taxon>Metazoa</taxon>
        <taxon>Ecdysozoa</taxon>
        <taxon>Arthropoda</taxon>
        <taxon>Hexapoda</taxon>
        <taxon>Insecta</taxon>
        <taxon>Pterygota</taxon>
        <taxon>Neoptera</taxon>
        <taxon>Endopterygota</taxon>
        <taxon>Diptera</taxon>
        <taxon>Brachycera</taxon>
        <taxon>Muscomorpha</taxon>
        <taxon>Tephritoidea</taxon>
        <taxon>Tephritidae</taxon>
        <taxon>Ceratitis</taxon>
        <taxon>Ceratitis</taxon>
    </lineage>
</organism>
<proteinExistence type="predicted"/>
<dbReference type="Proteomes" id="UP000606786">
    <property type="component" value="Unassembled WGS sequence"/>
</dbReference>